<evidence type="ECO:0000256" key="6">
    <source>
        <dbReference type="SAM" id="MobiDB-lite"/>
    </source>
</evidence>
<keyword evidence="4" id="KW-0804">Transcription</keyword>
<dbReference type="SUPFAM" id="SSF101941">
    <property type="entry name" value="NAC domain"/>
    <property type="match status" value="1"/>
</dbReference>
<dbReference type="PROSITE" id="PS51005">
    <property type="entry name" value="NAC"/>
    <property type="match status" value="1"/>
</dbReference>
<evidence type="ECO:0000256" key="1">
    <source>
        <dbReference type="ARBA" id="ARBA00004123"/>
    </source>
</evidence>
<feature type="region of interest" description="Disordered" evidence="6">
    <location>
        <begin position="253"/>
        <end position="272"/>
    </location>
</feature>
<proteinExistence type="predicted"/>
<evidence type="ECO:0000313" key="8">
    <source>
        <dbReference type="EMBL" id="KAL3717467.1"/>
    </source>
</evidence>
<dbReference type="PANTHER" id="PTHR31989">
    <property type="entry name" value="NAC DOMAIN-CONTAINING PROTEIN 82-RELATED"/>
    <property type="match status" value="1"/>
</dbReference>
<dbReference type="AlphaFoldDB" id="A0ABD3ISE0"/>
<protein>
    <recommendedName>
        <fullName evidence="7">NAC domain-containing protein</fullName>
    </recommendedName>
</protein>
<accession>A0ABD3ISE0</accession>
<evidence type="ECO:0000259" key="7">
    <source>
        <dbReference type="PROSITE" id="PS51005"/>
    </source>
</evidence>
<feature type="domain" description="NAC" evidence="7">
    <location>
        <begin position="12"/>
        <end position="153"/>
    </location>
</feature>
<reference evidence="8 9" key="1">
    <citation type="submission" date="2024-11" db="EMBL/GenBank/DDBJ databases">
        <title>Chromosome-level genome assembly of Eucalyptus globulus Labill. provides insights into its genome evolution.</title>
        <authorList>
            <person name="Li X."/>
        </authorList>
    </citation>
    <scope>NUCLEOTIDE SEQUENCE [LARGE SCALE GENOMIC DNA]</scope>
    <source>
        <strain evidence="8">CL2024</strain>
        <tissue evidence="8">Fresh tender leaves</tissue>
    </source>
</reference>
<gene>
    <name evidence="8" type="ORF">ACJRO7_008969</name>
</gene>
<sequence>MERKKIKPMEGYPTGYRFCPSENDLFFLYLSKKVEGDSEAIPPFMPEVDIYGDDDPWEIFDADSQESFHVFTRLKIIKSRVKRTAANNRGQSRRHCRLLTFKSLTGREKTKNGRWTMHEHSMKGQELVVCAITNLEMAEKRSSEVTMFGLTEEHPLWDYPINVNNVTHHQMWNVPPMPMSMVSSTPIEPNNNHDSIGNKNYPMTHYEKVFDESTTEVDMPPSSWTRAVDAPDDNHNNVDFYGLTLMAAARASTPAQPWTTGPELTLSDPYGV</sequence>
<keyword evidence="3" id="KW-0238">DNA-binding</keyword>
<dbReference type="Gene3D" id="2.170.150.80">
    <property type="entry name" value="NAC domain"/>
    <property type="match status" value="1"/>
</dbReference>
<organism evidence="8 9">
    <name type="scientific">Eucalyptus globulus</name>
    <name type="common">Tasmanian blue gum</name>
    <dbReference type="NCBI Taxonomy" id="34317"/>
    <lineage>
        <taxon>Eukaryota</taxon>
        <taxon>Viridiplantae</taxon>
        <taxon>Streptophyta</taxon>
        <taxon>Embryophyta</taxon>
        <taxon>Tracheophyta</taxon>
        <taxon>Spermatophyta</taxon>
        <taxon>Magnoliopsida</taxon>
        <taxon>eudicotyledons</taxon>
        <taxon>Gunneridae</taxon>
        <taxon>Pentapetalae</taxon>
        <taxon>rosids</taxon>
        <taxon>malvids</taxon>
        <taxon>Myrtales</taxon>
        <taxon>Myrtaceae</taxon>
        <taxon>Myrtoideae</taxon>
        <taxon>Eucalypteae</taxon>
        <taxon>Eucalyptus</taxon>
    </lineage>
</organism>
<dbReference type="InterPro" id="IPR003441">
    <property type="entry name" value="NAC-dom"/>
</dbReference>
<evidence type="ECO:0000256" key="2">
    <source>
        <dbReference type="ARBA" id="ARBA00023015"/>
    </source>
</evidence>
<evidence type="ECO:0000256" key="5">
    <source>
        <dbReference type="ARBA" id="ARBA00023242"/>
    </source>
</evidence>
<dbReference type="GO" id="GO:0005634">
    <property type="term" value="C:nucleus"/>
    <property type="evidence" value="ECO:0007669"/>
    <property type="project" value="UniProtKB-SubCell"/>
</dbReference>
<dbReference type="EMBL" id="JBJKBG010000011">
    <property type="protein sequence ID" value="KAL3717467.1"/>
    <property type="molecule type" value="Genomic_DNA"/>
</dbReference>
<evidence type="ECO:0000313" key="9">
    <source>
        <dbReference type="Proteomes" id="UP001634007"/>
    </source>
</evidence>
<keyword evidence="2" id="KW-0805">Transcription regulation</keyword>
<evidence type="ECO:0000256" key="3">
    <source>
        <dbReference type="ARBA" id="ARBA00023125"/>
    </source>
</evidence>
<dbReference type="InterPro" id="IPR036093">
    <property type="entry name" value="NAC_dom_sf"/>
</dbReference>
<keyword evidence="9" id="KW-1185">Reference proteome</keyword>
<dbReference type="GO" id="GO:0003677">
    <property type="term" value="F:DNA binding"/>
    <property type="evidence" value="ECO:0007669"/>
    <property type="project" value="UniProtKB-KW"/>
</dbReference>
<comment type="subcellular location">
    <subcellularLocation>
        <location evidence="1">Nucleus</location>
    </subcellularLocation>
</comment>
<comment type="caution">
    <text evidence="8">The sequence shown here is derived from an EMBL/GenBank/DDBJ whole genome shotgun (WGS) entry which is preliminary data.</text>
</comment>
<keyword evidence="5" id="KW-0539">Nucleus</keyword>
<dbReference type="Proteomes" id="UP001634007">
    <property type="component" value="Unassembled WGS sequence"/>
</dbReference>
<dbReference type="Pfam" id="PF02365">
    <property type="entry name" value="NAM"/>
    <property type="match status" value="1"/>
</dbReference>
<evidence type="ECO:0000256" key="4">
    <source>
        <dbReference type="ARBA" id="ARBA00023163"/>
    </source>
</evidence>
<name>A0ABD3ISE0_EUCGL</name>